<dbReference type="Pfam" id="PF07969">
    <property type="entry name" value="Amidohydro_3"/>
    <property type="match status" value="1"/>
</dbReference>
<accession>A0AAW5E3S3</accession>
<name>A0AAW5E3S3_9BACI</name>
<dbReference type="AlphaFoldDB" id="A0AAW5E3S3"/>
<proteinExistence type="predicted"/>
<dbReference type="CDD" id="cd01300">
    <property type="entry name" value="YtcJ_like"/>
    <property type="match status" value="1"/>
</dbReference>
<dbReference type="Gene3D" id="3.10.310.70">
    <property type="match status" value="1"/>
</dbReference>
<feature type="domain" description="Amidohydrolase 3" evidence="1">
    <location>
        <begin position="50"/>
        <end position="529"/>
    </location>
</feature>
<protein>
    <submittedName>
        <fullName evidence="2">Amidohydrolase</fullName>
    </submittedName>
</protein>
<comment type="caution">
    <text evidence="2">The sequence shown here is derived from an EMBL/GenBank/DDBJ whole genome shotgun (WGS) entry which is preliminary data.</text>
</comment>
<dbReference type="InterPro" id="IPR032466">
    <property type="entry name" value="Metal_Hydrolase"/>
</dbReference>
<organism evidence="2 3">
    <name type="scientific">Fredinandcohnia quinoae</name>
    <dbReference type="NCBI Taxonomy" id="2918902"/>
    <lineage>
        <taxon>Bacteria</taxon>
        <taxon>Bacillati</taxon>
        <taxon>Bacillota</taxon>
        <taxon>Bacilli</taxon>
        <taxon>Bacillales</taxon>
        <taxon>Bacillaceae</taxon>
        <taxon>Fredinandcohnia</taxon>
    </lineage>
</organism>
<dbReference type="InterPro" id="IPR011059">
    <property type="entry name" value="Metal-dep_hydrolase_composite"/>
</dbReference>
<dbReference type="InterPro" id="IPR013108">
    <property type="entry name" value="Amidohydro_3"/>
</dbReference>
<evidence type="ECO:0000313" key="3">
    <source>
        <dbReference type="Proteomes" id="UP001431131"/>
    </source>
</evidence>
<keyword evidence="3" id="KW-1185">Reference proteome</keyword>
<reference evidence="2" key="1">
    <citation type="submission" date="2022-02" db="EMBL/GenBank/DDBJ databases">
        <title>Fredinandcohnia quinoae sp. nov. isolated from Chenopodium quinoa seeds.</title>
        <authorList>
            <person name="Saati-Santamaria Z."/>
            <person name="Flores-Felix J.D."/>
            <person name="Igual J.M."/>
            <person name="Velazquez E."/>
            <person name="Garcia-Fraile P."/>
            <person name="Martinez-Molina E."/>
        </authorList>
    </citation>
    <scope>NUCLEOTIDE SEQUENCE</scope>
    <source>
        <strain evidence="2">SECRCQ15</strain>
    </source>
</reference>
<dbReference type="RefSeq" id="WP_240257507.1">
    <property type="nucleotide sequence ID" value="NZ_JAKTTI010000046.1"/>
</dbReference>
<evidence type="ECO:0000259" key="1">
    <source>
        <dbReference type="Pfam" id="PF07969"/>
    </source>
</evidence>
<dbReference type="Gene3D" id="3.20.20.140">
    <property type="entry name" value="Metal-dependent hydrolases"/>
    <property type="match status" value="1"/>
</dbReference>
<dbReference type="GO" id="GO:0016810">
    <property type="term" value="F:hydrolase activity, acting on carbon-nitrogen (but not peptide) bonds"/>
    <property type="evidence" value="ECO:0007669"/>
    <property type="project" value="InterPro"/>
</dbReference>
<dbReference type="Proteomes" id="UP001431131">
    <property type="component" value="Unassembled WGS sequence"/>
</dbReference>
<evidence type="ECO:0000313" key="2">
    <source>
        <dbReference type="EMBL" id="MCH1627587.1"/>
    </source>
</evidence>
<dbReference type="SUPFAM" id="SSF51556">
    <property type="entry name" value="Metallo-dependent hydrolases"/>
    <property type="match status" value="1"/>
</dbReference>
<dbReference type="InterPro" id="IPR033932">
    <property type="entry name" value="YtcJ-like"/>
</dbReference>
<sequence length="534" mass="59968">MGTLYKNGKIYTMVHENEFVDCILVKNGIIAAIGTEAEISDQFLNDIDATIDLLGHTMFPGFVDSHMHVIGHGEKIMQVDLSEMTSSQQIRKAVKDRVDVAGDCEWIIGEGWNENELVDKKIFHKNELDEISPNNPLVLKRICRHALVANSKALELAGITNVTHNPPGGVIVRDNDGVATGYLLDQAQELVKSVIPEVSEDYLERALTVSINDCLSLGLVGCHTEDLNYYGGFQRTYHTFQKVINEKSIKFRANLLVHYEVVDDMHDLGHHFQSGNEFIEIGAMKIFADGALGGRTALLSHPYNDSPETSGVAIHSLRELKNIVKKARKYEMPVAIHVIGDLAFEYAVKAIEEYPPLKGQRDRLIHAQILRRELIDRAKKLPIILDIQPRFVATDFPWVIERIGESRMEYCYAWKTLLKEGFHCAGGSDAPIEPVDPLLGIHAAVTRKNPNDVLNRVYMPNERLSVYEAIQLFTSGSAYATGKENQQGKILPGYVADFTILDRDLLIIPHDEILKAKVVMTIVDNEIMYTREEQ</sequence>
<dbReference type="PANTHER" id="PTHR22642:SF2">
    <property type="entry name" value="PROTEIN LONG AFTER FAR-RED 3"/>
    <property type="match status" value="1"/>
</dbReference>
<dbReference type="EMBL" id="JAKTTI010000046">
    <property type="protein sequence ID" value="MCH1627587.1"/>
    <property type="molecule type" value="Genomic_DNA"/>
</dbReference>
<gene>
    <name evidence="2" type="ORF">MJG50_19810</name>
</gene>
<dbReference type="Gene3D" id="2.30.40.10">
    <property type="entry name" value="Urease, subunit C, domain 1"/>
    <property type="match status" value="1"/>
</dbReference>
<dbReference type="SUPFAM" id="SSF51338">
    <property type="entry name" value="Composite domain of metallo-dependent hydrolases"/>
    <property type="match status" value="1"/>
</dbReference>
<dbReference type="PANTHER" id="PTHR22642">
    <property type="entry name" value="IMIDAZOLONEPROPIONASE"/>
    <property type="match status" value="1"/>
</dbReference>